<dbReference type="Proteomes" id="UP000239939">
    <property type="component" value="Unassembled WGS sequence"/>
</dbReference>
<evidence type="ECO:0000256" key="8">
    <source>
        <dbReference type="PIRNR" id="PIRNR000897"/>
    </source>
</evidence>
<dbReference type="CDD" id="cd03397">
    <property type="entry name" value="PAP2_acid_phosphatase"/>
    <property type="match status" value="1"/>
</dbReference>
<comment type="catalytic activity">
    <reaction evidence="1 8">
        <text>a phosphate monoester + H2O = an alcohol + phosphate</text>
        <dbReference type="Rhea" id="RHEA:15017"/>
        <dbReference type="ChEBI" id="CHEBI:15377"/>
        <dbReference type="ChEBI" id="CHEBI:30879"/>
        <dbReference type="ChEBI" id="CHEBI:43474"/>
        <dbReference type="ChEBI" id="CHEBI:67140"/>
        <dbReference type="EC" id="3.1.3.2"/>
    </reaction>
</comment>
<dbReference type="GO" id="GO:0003993">
    <property type="term" value="F:acid phosphatase activity"/>
    <property type="evidence" value="ECO:0007669"/>
    <property type="project" value="UniProtKB-EC"/>
</dbReference>
<dbReference type="PROSITE" id="PS01157">
    <property type="entry name" value="ACID_PHOSPH_CL_A"/>
    <property type="match status" value="1"/>
</dbReference>
<evidence type="ECO:0000256" key="1">
    <source>
        <dbReference type="ARBA" id="ARBA00000032"/>
    </source>
</evidence>
<feature type="domain" description="Phosphatidic acid phosphatase type 2/haloperoxidase" evidence="10">
    <location>
        <begin position="124"/>
        <end position="238"/>
    </location>
</feature>
<evidence type="ECO:0000256" key="2">
    <source>
        <dbReference type="ARBA" id="ARBA00004418"/>
    </source>
</evidence>
<dbReference type="AlphaFoldDB" id="A0A2S7E8Z3"/>
<dbReference type="PIRSF" id="PIRSF000897">
    <property type="entry name" value="Acid_Ptase_ClsA"/>
    <property type="match status" value="1"/>
</dbReference>
<reference evidence="12" key="1">
    <citation type="submission" date="2016-08" db="EMBL/GenBank/DDBJ databases">
        <authorList>
            <person name="Merda D."/>
            <person name="Briand M."/>
            <person name="Taghouti G."/>
            <person name="Carrere S."/>
            <person name="Gouzy J."/>
            <person name="Portier P."/>
            <person name="Jacques M.-A."/>
            <person name="Fischer-Le Saux M."/>
        </authorList>
    </citation>
    <scope>NUCLEOTIDE SEQUENCE [LARGE SCALE GENOMIC DNA]</scope>
    <source>
        <strain evidence="12">CFBP1817</strain>
    </source>
</reference>
<dbReference type="Gene3D" id="1.20.144.10">
    <property type="entry name" value="Phosphatidic acid phosphatase type 2/haloperoxidase"/>
    <property type="match status" value="1"/>
</dbReference>
<keyword evidence="7 8" id="KW-0378">Hydrolase</keyword>
<dbReference type="Pfam" id="PF01569">
    <property type="entry name" value="PAP2"/>
    <property type="match status" value="1"/>
</dbReference>
<evidence type="ECO:0000256" key="3">
    <source>
        <dbReference type="ARBA" id="ARBA00009017"/>
    </source>
</evidence>
<protein>
    <recommendedName>
        <fullName evidence="4 8">Acid phosphatase</fullName>
        <ecNumber evidence="4 8">3.1.3.2</ecNumber>
    </recommendedName>
</protein>
<sequence length="286" mass="30581">MSHRIARSYPRTLTGIAIAALVVGSGVVSAREKAASTGSVIATDARGYLEKEQLPDSLRLVPPPPQDGNAAFANDQAVATSMLALRDTPRWKLATQDAALSFPAAATHFSCALGIQIDQAHTPHLLRLLERSMRDASSSTSAAKARYQRPRPFMRNDQPMCTRADDAALRQNGSYPSGHTAIGWSWGLILAELAPAQRDALLARGRAFGDSRLVCNVHWQSDVIQGRMMGAATVAALHENPEFLKDLVAARREIAQVGVKQPATPTASSTCDAEKAALQPVLPGVM</sequence>
<dbReference type="SMART" id="SM00014">
    <property type="entry name" value="acidPPc"/>
    <property type="match status" value="1"/>
</dbReference>
<evidence type="ECO:0000259" key="10">
    <source>
        <dbReference type="SMART" id="SM00014"/>
    </source>
</evidence>
<feature type="region of interest" description="Disordered" evidence="9">
    <location>
        <begin position="137"/>
        <end position="158"/>
    </location>
</feature>
<evidence type="ECO:0000313" key="12">
    <source>
        <dbReference type="Proteomes" id="UP000239939"/>
    </source>
</evidence>
<keyword evidence="12" id="KW-1185">Reference proteome</keyword>
<evidence type="ECO:0000256" key="7">
    <source>
        <dbReference type="ARBA" id="ARBA00022801"/>
    </source>
</evidence>
<evidence type="ECO:0000313" key="11">
    <source>
        <dbReference type="EMBL" id="PPU86606.1"/>
    </source>
</evidence>
<organism evidence="11 12">
    <name type="scientific">Xanthomonas populi</name>
    <dbReference type="NCBI Taxonomy" id="53414"/>
    <lineage>
        <taxon>Bacteria</taxon>
        <taxon>Pseudomonadati</taxon>
        <taxon>Pseudomonadota</taxon>
        <taxon>Gammaproteobacteria</taxon>
        <taxon>Lysobacterales</taxon>
        <taxon>Lysobacteraceae</taxon>
        <taxon>Xanthomonas</taxon>
    </lineage>
</organism>
<dbReference type="InterPro" id="IPR018296">
    <property type="entry name" value="Acid_Pase_classA_bac_CS"/>
</dbReference>
<dbReference type="InterPro" id="IPR036938">
    <property type="entry name" value="PAP2/HPO_sf"/>
</dbReference>
<comment type="similarity">
    <text evidence="3 8">Belongs to the class A bacterial acid phosphatase family.</text>
</comment>
<accession>A0A2S7E8Z3</accession>
<dbReference type="SUPFAM" id="SSF48317">
    <property type="entry name" value="Acid phosphatase/Vanadium-dependent haloperoxidase"/>
    <property type="match status" value="1"/>
</dbReference>
<dbReference type="OrthoDB" id="9805301at2"/>
<name>A0A2S7E8Z3_9XANT</name>
<dbReference type="InterPro" id="IPR000326">
    <property type="entry name" value="PAP2/HPO"/>
</dbReference>
<dbReference type="InterPro" id="IPR001011">
    <property type="entry name" value="Acid_Pase_classA_bac"/>
</dbReference>
<evidence type="ECO:0000256" key="5">
    <source>
        <dbReference type="ARBA" id="ARBA00022729"/>
    </source>
</evidence>
<evidence type="ECO:0000256" key="4">
    <source>
        <dbReference type="ARBA" id="ARBA00012646"/>
    </source>
</evidence>
<gene>
    <name evidence="11" type="ORF">XpopCFBP1817_18965</name>
</gene>
<dbReference type="EMBL" id="MDEJ01000193">
    <property type="protein sequence ID" value="PPU86606.1"/>
    <property type="molecule type" value="Genomic_DNA"/>
</dbReference>
<comment type="caution">
    <text evidence="11">The sequence shown here is derived from an EMBL/GenBank/DDBJ whole genome shotgun (WGS) entry which is preliminary data.</text>
</comment>
<dbReference type="RefSeq" id="WP_128418321.1">
    <property type="nucleotide sequence ID" value="NZ_MDEJ01000193.1"/>
</dbReference>
<proteinExistence type="inferred from homology"/>
<keyword evidence="5" id="KW-0732">Signal</keyword>
<dbReference type="PRINTS" id="PR00483">
    <property type="entry name" value="BACPHPHTASE"/>
</dbReference>
<dbReference type="GO" id="GO:0030288">
    <property type="term" value="C:outer membrane-bounded periplasmic space"/>
    <property type="evidence" value="ECO:0007669"/>
    <property type="project" value="InterPro"/>
</dbReference>
<comment type="subcellular location">
    <subcellularLocation>
        <location evidence="2">Periplasm</location>
    </subcellularLocation>
</comment>
<keyword evidence="6" id="KW-0574">Periplasm</keyword>
<evidence type="ECO:0000256" key="6">
    <source>
        <dbReference type="ARBA" id="ARBA00022764"/>
    </source>
</evidence>
<evidence type="ECO:0000256" key="9">
    <source>
        <dbReference type="SAM" id="MobiDB-lite"/>
    </source>
</evidence>
<dbReference type="EC" id="3.1.3.2" evidence="4 8"/>